<feature type="chain" id="PRO_5015679833" description="Secreted protein" evidence="1">
    <location>
        <begin position="20"/>
        <end position="102"/>
    </location>
</feature>
<protein>
    <recommendedName>
        <fullName evidence="4">Secreted protein</fullName>
    </recommendedName>
</protein>
<proteinExistence type="predicted"/>
<accession>A0A2T7A8B1</accession>
<feature type="signal peptide" evidence="1">
    <location>
        <begin position="1"/>
        <end position="19"/>
    </location>
</feature>
<reference evidence="2 3" key="1">
    <citation type="submission" date="2017-04" db="EMBL/GenBank/DDBJ databases">
        <title>Draft genome sequence of Tuber borchii Vittad., a whitish edible truffle.</title>
        <authorList>
            <consortium name="DOE Joint Genome Institute"/>
            <person name="Murat C."/>
            <person name="Kuo A."/>
            <person name="Barry K.W."/>
            <person name="Clum A."/>
            <person name="Dockter R.B."/>
            <person name="Fauchery L."/>
            <person name="Iotti M."/>
            <person name="Kohler A."/>
            <person name="Labutti K."/>
            <person name="Lindquist E.A."/>
            <person name="Lipzen A."/>
            <person name="Ohm R.A."/>
            <person name="Wang M."/>
            <person name="Grigoriev I.V."/>
            <person name="Zambonelli A."/>
            <person name="Martin F.M."/>
        </authorList>
    </citation>
    <scope>NUCLEOTIDE SEQUENCE [LARGE SCALE GENOMIC DNA]</scope>
    <source>
        <strain evidence="2 3">Tbo3840</strain>
    </source>
</reference>
<evidence type="ECO:0000313" key="2">
    <source>
        <dbReference type="EMBL" id="PUU83964.1"/>
    </source>
</evidence>
<evidence type="ECO:0000256" key="1">
    <source>
        <dbReference type="SAM" id="SignalP"/>
    </source>
</evidence>
<evidence type="ECO:0000313" key="3">
    <source>
        <dbReference type="Proteomes" id="UP000244722"/>
    </source>
</evidence>
<keyword evidence="3" id="KW-1185">Reference proteome</keyword>
<dbReference type="AlphaFoldDB" id="A0A2T7A8B1"/>
<gene>
    <name evidence="2" type="ORF">B9Z19DRAFT_1118487</name>
</gene>
<keyword evidence="1" id="KW-0732">Signal</keyword>
<evidence type="ECO:0008006" key="4">
    <source>
        <dbReference type="Google" id="ProtNLM"/>
    </source>
</evidence>
<dbReference type="EMBL" id="NESQ01000005">
    <property type="protein sequence ID" value="PUU83964.1"/>
    <property type="molecule type" value="Genomic_DNA"/>
</dbReference>
<organism evidence="2 3">
    <name type="scientific">Tuber borchii</name>
    <name type="common">White truffle</name>
    <dbReference type="NCBI Taxonomy" id="42251"/>
    <lineage>
        <taxon>Eukaryota</taxon>
        <taxon>Fungi</taxon>
        <taxon>Dikarya</taxon>
        <taxon>Ascomycota</taxon>
        <taxon>Pezizomycotina</taxon>
        <taxon>Pezizomycetes</taxon>
        <taxon>Pezizales</taxon>
        <taxon>Tuberaceae</taxon>
        <taxon>Tuber</taxon>
    </lineage>
</organism>
<name>A0A2T7A8B1_TUBBO</name>
<comment type="caution">
    <text evidence="2">The sequence shown here is derived from an EMBL/GenBank/DDBJ whole genome shotgun (WGS) entry which is preliminary data.</text>
</comment>
<dbReference type="Proteomes" id="UP000244722">
    <property type="component" value="Unassembled WGS sequence"/>
</dbReference>
<sequence>MHSRFNVTLWLAVVPIVRARSHFSIQGQRVRRLSGVMVGADFCESPGKAQEEERGEHITYPGFKTWVKRYLAIQRLIAAKEPKPLQAPWFDLPDAVSRDLHE</sequence>